<evidence type="ECO:0000313" key="8">
    <source>
        <dbReference type="EMBL" id="GEM03653.1"/>
    </source>
</evidence>
<dbReference type="STRING" id="306541.SAMN05421668_10534"/>
<name>A0A1I6R1R9_9BACI</name>
<dbReference type="GO" id="GO:0000455">
    <property type="term" value="P:enzyme-directed rRNA pseudouridine synthesis"/>
    <property type="evidence" value="ECO:0007669"/>
    <property type="project" value="TreeGrafter"/>
</dbReference>
<comment type="function">
    <text evidence="6">Responsible for synthesis of pseudouridine from uracil.</text>
</comment>
<keyword evidence="5" id="KW-0694">RNA-binding</keyword>
<dbReference type="InterPro" id="IPR050188">
    <property type="entry name" value="RluA_PseudoU_synthase"/>
</dbReference>
<dbReference type="InterPro" id="IPR006224">
    <property type="entry name" value="PsdUridine_synth_RluA-like_CS"/>
</dbReference>
<feature type="active site" evidence="4">
    <location>
        <position position="129"/>
    </location>
</feature>
<dbReference type="RefSeq" id="WP_246806744.1">
    <property type="nucleotide sequence ID" value="NZ_BJWJ01000004.1"/>
</dbReference>
<proteinExistence type="inferred from homology"/>
<dbReference type="Gene3D" id="3.10.290.10">
    <property type="entry name" value="RNA-binding S4 domain"/>
    <property type="match status" value="1"/>
</dbReference>
<evidence type="ECO:0000256" key="1">
    <source>
        <dbReference type="ARBA" id="ARBA00000073"/>
    </source>
</evidence>
<dbReference type="GO" id="GO:0003723">
    <property type="term" value="F:RNA binding"/>
    <property type="evidence" value="ECO:0007669"/>
    <property type="project" value="UniProtKB-KW"/>
</dbReference>
<dbReference type="GO" id="GO:0009982">
    <property type="term" value="F:pseudouridine synthase activity"/>
    <property type="evidence" value="ECO:0007669"/>
    <property type="project" value="InterPro"/>
</dbReference>
<evidence type="ECO:0000313" key="10">
    <source>
        <dbReference type="Proteomes" id="UP000199139"/>
    </source>
</evidence>
<gene>
    <name evidence="8" type="ORF">HMI01_06410</name>
    <name evidence="9" type="ORF">SAMN05421668_10534</name>
</gene>
<organism evidence="9 10">
    <name type="scientific">Halolactibacillus miurensis</name>
    <dbReference type="NCBI Taxonomy" id="306541"/>
    <lineage>
        <taxon>Bacteria</taxon>
        <taxon>Bacillati</taxon>
        <taxon>Bacillota</taxon>
        <taxon>Bacilli</taxon>
        <taxon>Bacillales</taxon>
        <taxon>Bacillaceae</taxon>
        <taxon>Halolactibacillus</taxon>
    </lineage>
</organism>
<dbReference type="InterPro" id="IPR020103">
    <property type="entry name" value="PsdUridine_synth_cat_dom_sf"/>
</dbReference>
<feature type="domain" description="Pseudouridine synthase RsuA/RluA-like" evidence="7">
    <location>
        <begin position="82"/>
        <end position="234"/>
    </location>
</feature>
<dbReference type="Proteomes" id="UP000199139">
    <property type="component" value="Unassembled WGS sequence"/>
</dbReference>
<keyword evidence="3 6" id="KW-0413">Isomerase</keyword>
<dbReference type="PROSITE" id="PS50889">
    <property type="entry name" value="S4"/>
    <property type="match status" value="1"/>
</dbReference>
<evidence type="ECO:0000256" key="2">
    <source>
        <dbReference type="ARBA" id="ARBA00010876"/>
    </source>
</evidence>
<dbReference type="Pfam" id="PF00849">
    <property type="entry name" value="PseudoU_synth_2"/>
    <property type="match status" value="1"/>
</dbReference>
<dbReference type="Gene3D" id="3.30.2350.10">
    <property type="entry name" value="Pseudouridine synthase"/>
    <property type="match status" value="1"/>
</dbReference>
<reference evidence="9 10" key="1">
    <citation type="submission" date="2016-10" db="EMBL/GenBank/DDBJ databases">
        <authorList>
            <person name="de Groot N.N."/>
        </authorList>
    </citation>
    <scope>NUCLEOTIDE SEQUENCE [LARGE SCALE GENOMIC DNA]</scope>
    <source>
        <strain evidence="9 10">DSM 17074</strain>
    </source>
</reference>
<accession>A0A1I6R1R9</accession>
<evidence type="ECO:0000313" key="9">
    <source>
        <dbReference type="EMBL" id="SFS58656.1"/>
    </source>
</evidence>
<dbReference type="InterPro" id="IPR006225">
    <property type="entry name" value="PsdUridine_synth_RluC/D"/>
</dbReference>
<dbReference type="EMBL" id="FPAI01000005">
    <property type="protein sequence ID" value="SFS58656.1"/>
    <property type="molecule type" value="Genomic_DNA"/>
</dbReference>
<dbReference type="InterPro" id="IPR006145">
    <property type="entry name" value="PsdUridine_synth_RsuA/RluA"/>
</dbReference>
<dbReference type="SUPFAM" id="SSF55120">
    <property type="entry name" value="Pseudouridine synthase"/>
    <property type="match status" value="1"/>
</dbReference>
<dbReference type="SUPFAM" id="SSF55174">
    <property type="entry name" value="Alpha-L RNA-binding motif"/>
    <property type="match status" value="1"/>
</dbReference>
<dbReference type="PANTHER" id="PTHR21600:SF44">
    <property type="entry name" value="RIBOSOMAL LARGE SUBUNIT PSEUDOURIDINE SYNTHASE D"/>
    <property type="match status" value="1"/>
</dbReference>
<comment type="catalytic activity">
    <reaction evidence="1 6">
        <text>a uridine in RNA = a pseudouridine in RNA</text>
        <dbReference type="Rhea" id="RHEA:48348"/>
        <dbReference type="Rhea" id="RHEA-COMP:12068"/>
        <dbReference type="Rhea" id="RHEA-COMP:12069"/>
        <dbReference type="ChEBI" id="CHEBI:65314"/>
        <dbReference type="ChEBI" id="CHEBI:65315"/>
    </reaction>
</comment>
<dbReference type="EMBL" id="BJWJ01000004">
    <property type="protein sequence ID" value="GEM03653.1"/>
    <property type="molecule type" value="Genomic_DNA"/>
</dbReference>
<dbReference type="CDD" id="cd02869">
    <property type="entry name" value="PseudoU_synth_RluA_like"/>
    <property type="match status" value="1"/>
</dbReference>
<dbReference type="Proteomes" id="UP000321773">
    <property type="component" value="Unassembled WGS sequence"/>
</dbReference>
<dbReference type="CDD" id="cd00165">
    <property type="entry name" value="S4"/>
    <property type="match status" value="1"/>
</dbReference>
<comment type="similarity">
    <text evidence="2 6">Belongs to the pseudouridine synthase RluA family.</text>
</comment>
<dbReference type="EC" id="5.4.99.-" evidence="6"/>
<dbReference type="PROSITE" id="PS01129">
    <property type="entry name" value="PSI_RLU"/>
    <property type="match status" value="1"/>
</dbReference>
<protein>
    <recommendedName>
        <fullName evidence="6">Pseudouridine synthase</fullName>
        <ecNumber evidence="6">5.4.99.-</ecNumber>
    </recommendedName>
</protein>
<dbReference type="InterPro" id="IPR036986">
    <property type="entry name" value="S4_RNA-bd_sf"/>
</dbReference>
<dbReference type="AlphaFoldDB" id="A0A1I6R1R9"/>
<evidence type="ECO:0000256" key="3">
    <source>
        <dbReference type="ARBA" id="ARBA00023235"/>
    </source>
</evidence>
<reference evidence="8 11" key="2">
    <citation type="submission" date="2019-07" db="EMBL/GenBank/DDBJ databases">
        <title>Whole genome shotgun sequence of Halolactibacillus miurensis NBRC 100873.</title>
        <authorList>
            <person name="Hosoyama A."/>
            <person name="Uohara A."/>
            <person name="Ohji S."/>
            <person name="Ichikawa N."/>
        </authorList>
    </citation>
    <scope>NUCLEOTIDE SEQUENCE [LARGE SCALE GENOMIC DNA]</scope>
    <source>
        <strain evidence="8 11">NBRC 100873</strain>
    </source>
</reference>
<evidence type="ECO:0000256" key="5">
    <source>
        <dbReference type="PROSITE-ProRule" id="PRU00182"/>
    </source>
</evidence>
<dbReference type="PANTHER" id="PTHR21600">
    <property type="entry name" value="MITOCHONDRIAL RNA PSEUDOURIDINE SYNTHASE"/>
    <property type="match status" value="1"/>
</dbReference>
<evidence type="ECO:0000256" key="6">
    <source>
        <dbReference type="RuleBase" id="RU362028"/>
    </source>
</evidence>
<dbReference type="GO" id="GO:0140098">
    <property type="term" value="F:catalytic activity, acting on RNA"/>
    <property type="evidence" value="ECO:0007669"/>
    <property type="project" value="UniProtKB-ARBA"/>
</dbReference>
<evidence type="ECO:0000313" key="11">
    <source>
        <dbReference type="Proteomes" id="UP000321773"/>
    </source>
</evidence>
<sequence length="288" mass="33000">MKKIEQTVKTETMLMGFLLQQFDYSRSKIKGFLQRGQVYVDNQPISQFNHPLTKGQVVSISKEQIKETQLKGLTILHEDDDCLVVNKASGLLTIQTNKQVKELTAHRQLSEYLQKKDPRARIFIVHRLDRDTSGVLVFAKNERSKLVLQSNWKERVKERRYVALVEGVVKKDQAHLEDYLGESKTHRMFTTNNKTEGIYASLHYQVKHRGKKTSLLHVHLDTGRKNQIRVQLSAAGHPIVGDKKYGAKTNPIKRLGLHAETITFKHPTTQETLSFHAPVPKSFLSPQS</sequence>
<dbReference type="NCBIfam" id="TIGR00005">
    <property type="entry name" value="rluA_subfam"/>
    <property type="match status" value="1"/>
</dbReference>
<keyword evidence="11" id="KW-1185">Reference proteome</keyword>
<evidence type="ECO:0000259" key="7">
    <source>
        <dbReference type="Pfam" id="PF00849"/>
    </source>
</evidence>
<evidence type="ECO:0000256" key="4">
    <source>
        <dbReference type="PIRSR" id="PIRSR606225-1"/>
    </source>
</evidence>